<protein>
    <submittedName>
        <fullName evidence="2">Type II toxin-antitoxin system VapB family antitoxin</fullName>
    </submittedName>
</protein>
<dbReference type="KEGG" id="whr:OG579_05065"/>
<keyword evidence="3" id="KW-1185">Reference proteome</keyword>
<dbReference type="InterPro" id="IPR014447">
    <property type="entry name" value="VapB-like_prob"/>
</dbReference>
<organism evidence="2 3">
    <name type="scientific">Williamsia herbipolensis</name>
    <dbReference type="NCBI Taxonomy" id="1603258"/>
    <lineage>
        <taxon>Bacteria</taxon>
        <taxon>Bacillati</taxon>
        <taxon>Actinomycetota</taxon>
        <taxon>Actinomycetes</taxon>
        <taxon>Mycobacteriales</taxon>
        <taxon>Nocardiaceae</taxon>
        <taxon>Williamsia</taxon>
    </lineage>
</organism>
<evidence type="ECO:0000313" key="3">
    <source>
        <dbReference type="Proteomes" id="UP001432128"/>
    </source>
</evidence>
<evidence type="ECO:0000313" key="2">
    <source>
        <dbReference type="EMBL" id="WUM21177.1"/>
    </source>
</evidence>
<dbReference type="AlphaFoldDB" id="A0AAU4K584"/>
<dbReference type="Pfam" id="PF23719">
    <property type="entry name" value="VapB"/>
    <property type="match status" value="1"/>
</dbReference>
<feature type="region of interest" description="Disordered" evidence="1">
    <location>
        <begin position="126"/>
        <end position="179"/>
    </location>
</feature>
<gene>
    <name evidence="2" type="ORF">OG579_05065</name>
</gene>
<accession>A0AAU4K584</accession>
<reference evidence="2 3" key="1">
    <citation type="submission" date="2022-10" db="EMBL/GenBank/DDBJ databases">
        <title>The complete genomes of actinobacterial strains from the NBC collection.</title>
        <authorList>
            <person name="Joergensen T.S."/>
            <person name="Alvarez Arevalo M."/>
            <person name="Sterndorff E.B."/>
            <person name="Faurdal D."/>
            <person name="Vuksanovic O."/>
            <person name="Mourched A.-S."/>
            <person name="Charusanti P."/>
            <person name="Shaw S."/>
            <person name="Blin K."/>
            <person name="Weber T."/>
        </authorList>
    </citation>
    <scope>NUCLEOTIDE SEQUENCE [LARGE SCALE GENOMIC DNA]</scope>
    <source>
        <strain evidence="2 3">NBC_00319</strain>
    </source>
</reference>
<feature type="compositionally biased region" description="Basic and acidic residues" evidence="1">
    <location>
        <begin position="169"/>
        <end position="179"/>
    </location>
</feature>
<feature type="compositionally biased region" description="Low complexity" evidence="1">
    <location>
        <begin position="126"/>
        <end position="135"/>
    </location>
</feature>
<dbReference type="Proteomes" id="UP001432128">
    <property type="component" value="Chromosome"/>
</dbReference>
<proteinExistence type="predicted"/>
<name>A0AAU4K584_9NOCA</name>
<sequence length="179" mass="19590">MIFKGVRNGKPYPDHGLSMRDWAQIPPRQFRLDQLTTVTTALALDKLLSEDSTFYGDLFAHAVRWQGEMYLEDGLHRAVRSALRNRHVIHARLLDLDALRMDAVTETAPPARTADGEPVDATATTAPILAAPADTGSVDAPTDPAMDPSAPDGPPRPRADAHGWTAPPDRPRADRSRAR</sequence>
<dbReference type="EMBL" id="CP108021">
    <property type="protein sequence ID" value="WUM21177.1"/>
    <property type="molecule type" value="Genomic_DNA"/>
</dbReference>
<evidence type="ECO:0000256" key="1">
    <source>
        <dbReference type="SAM" id="MobiDB-lite"/>
    </source>
</evidence>
<dbReference type="RefSeq" id="WP_328858312.1">
    <property type="nucleotide sequence ID" value="NZ_CP108021.1"/>
</dbReference>